<dbReference type="Proteomes" id="UP000256970">
    <property type="component" value="Unassembled WGS sequence"/>
</dbReference>
<dbReference type="PANTHER" id="PTHR12498:SF0">
    <property type="entry name" value="PROTEIN N-TERMINAL ASPARAGINE AMIDOHYDROLASE"/>
    <property type="match status" value="1"/>
</dbReference>
<evidence type="ECO:0008006" key="3">
    <source>
        <dbReference type="Google" id="ProtNLM"/>
    </source>
</evidence>
<dbReference type="InterPro" id="IPR026750">
    <property type="entry name" value="NTAN1"/>
</dbReference>
<gene>
    <name evidence="1" type="ORF">BQ4739_LOCUS17324</name>
</gene>
<dbReference type="EMBL" id="FNXT01001270">
    <property type="protein sequence ID" value="SZX76963.1"/>
    <property type="molecule type" value="Genomic_DNA"/>
</dbReference>
<dbReference type="PANTHER" id="PTHR12498">
    <property type="entry name" value="N-TERMINAL ASPARAGINE AMIDOHYDROLASE"/>
    <property type="match status" value="1"/>
</dbReference>
<reference evidence="1 2" key="1">
    <citation type="submission" date="2016-10" db="EMBL/GenBank/DDBJ databases">
        <authorList>
            <person name="Cai Z."/>
        </authorList>
    </citation>
    <scope>NUCLEOTIDE SEQUENCE [LARGE SCALE GENOMIC DNA]</scope>
</reference>
<dbReference type="Pfam" id="PF14736">
    <property type="entry name" value="N_Asn_amidohyd"/>
    <property type="match status" value="1"/>
</dbReference>
<protein>
    <recommendedName>
        <fullName evidence="3">Protein N-terminal asparagine amidohydrolase</fullName>
    </recommendedName>
</protein>
<dbReference type="AlphaFoldDB" id="A0A383WI92"/>
<dbReference type="GO" id="GO:0006511">
    <property type="term" value="P:ubiquitin-dependent protein catabolic process"/>
    <property type="evidence" value="ECO:0007669"/>
    <property type="project" value="TreeGrafter"/>
</dbReference>
<dbReference type="GO" id="GO:0008418">
    <property type="term" value="F:protein-N-terminal asparagine amidohydrolase activity"/>
    <property type="evidence" value="ECO:0007669"/>
    <property type="project" value="InterPro"/>
</dbReference>
<organism evidence="1 2">
    <name type="scientific">Tetradesmus obliquus</name>
    <name type="common">Green alga</name>
    <name type="synonym">Acutodesmus obliquus</name>
    <dbReference type="NCBI Taxonomy" id="3088"/>
    <lineage>
        <taxon>Eukaryota</taxon>
        <taxon>Viridiplantae</taxon>
        <taxon>Chlorophyta</taxon>
        <taxon>core chlorophytes</taxon>
        <taxon>Chlorophyceae</taxon>
        <taxon>CS clade</taxon>
        <taxon>Sphaeropleales</taxon>
        <taxon>Scenedesmaceae</taxon>
        <taxon>Tetradesmus</taxon>
    </lineage>
</organism>
<accession>A0A383WI92</accession>
<evidence type="ECO:0000313" key="2">
    <source>
        <dbReference type="Proteomes" id="UP000256970"/>
    </source>
</evidence>
<dbReference type="GO" id="GO:0005634">
    <property type="term" value="C:nucleus"/>
    <property type="evidence" value="ECO:0007669"/>
    <property type="project" value="TreeGrafter"/>
</dbReference>
<keyword evidence="2" id="KW-1185">Reference proteome</keyword>
<dbReference type="STRING" id="3088.A0A383WI92"/>
<evidence type="ECO:0000313" key="1">
    <source>
        <dbReference type="EMBL" id="SZX76963.1"/>
    </source>
</evidence>
<proteinExistence type="predicted"/>
<sequence length="336" mass="36703">MLYVNGEPLSDISLTEVLGLACIQQATSSFLQQLEGSSSTSTVPDNSGPYLCVMQGEEASVDVEQLPGLMIGSQDATTCMVAILSCPATERVWCAHLDQELLGQTDIALLLHSLASMQQPQLYLAGAYCDAKGRGPKTAQAFLQLLHSLQPAIHLQLACVAAANTAPDGSPYCCCLVLETASQTPHPWVFVNRGPEVPRRLAAQHCRWHSDQVLINVWCPQQHVLALPAFDPTVLDSWHVMQYERLLLLPEQQFLQLMSTSPDHEPVWFVQDMRAMLQFLIAAQEPHSQERHAASSAAHYTWCSSSHSWKSLQQREAAEGAAEGAAAVPVLEEAAL</sequence>
<name>A0A383WI92_TETOB</name>